<proteinExistence type="predicted"/>
<evidence type="ECO:0000313" key="2">
    <source>
        <dbReference type="EMBL" id="PXX62473.1"/>
    </source>
</evidence>
<feature type="region of interest" description="Disordered" evidence="1">
    <location>
        <begin position="170"/>
        <end position="205"/>
    </location>
</feature>
<feature type="region of interest" description="Disordered" evidence="1">
    <location>
        <begin position="1"/>
        <end position="27"/>
    </location>
</feature>
<gene>
    <name evidence="2" type="ORF">DFR70_107342</name>
</gene>
<feature type="region of interest" description="Disordered" evidence="1">
    <location>
        <begin position="44"/>
        <end position="63"/>
    </location>
</feature>
<dbReference type="AlphaFoldDB" id="A0A318KLM9"/>
<evidence type="ECO:0000313" key="3">
    <source>
        <dbReference type="Proteomes" id="UP000247569"/>
    </source>
</evidence>
<feature type="region of interest" description="Disordered" evidence="1">
    <location>
        <begin position="114"/>
        <end position="137"/>
    </location>
</feature>
<comment type="caution">
    <text evidence="2">The sequence shown here is derived from an EMBL/GenBank/DDBJ whole genome shotgun (WGS) entry which is preliminary data.</text>
</comment>
<accession>A0A318KLM9</accession>
<keyword evidence="3" id="KW-1185">Reference proteome</keyword>
<dbReference type="EMBL" id="QJKF01000007">
    <property type="protein sequence ID" value="PXX62473.1"/>
    <property type="molecule type" value="Genomic_DNA"/>
</dbReference>
<protein>
    <submittedName>
        <fullName evidence="2">Uncharacterized protein</fullName>
    </submittedName>
</protein>
<feature type="compositionally biased region" description="Basic residues" evidence="1">
    <location>
        <begin position="1"/>
        <end position="12"/>
    </location>
</feature>
<feature type="compositionally biased region" description="Pro residues" evidence="1">
    <location>
        <begin position="189"/>
        <end position="201"/>
    </location>
</feature>
<name>A0A318KLM9_9NOCA</name>
<feature type="compositionally biased region" description="Basic and acidic residues" evidence="1">
    <location>
        <begin position="170"/>
        <end position="180"/>
    </location>
</feature>
<reference evidence="2 3" key="1">
    <citation type="submission" date="2018-05" db="EMBL/GenBank/DDBJ databases">
        <title>Genomic Encyclopedia of Type Strains, Phase IV (KMG-IV): sequencing the most valuable type-strain genomes for metagenomic binning, comparative biology and taxonomic classification.</title>
        <authorList>
            <person name="Goeker M."/>
        </authorList>
    </citation>
    <scope>NUCLEOTIDE SEQUENCE [LARGE SCALE GENOMIC DNA]</scope>
    <source>
        <strain evidence="2 3">DSM 44704</strain>
    </source>
</reference>
<organism evidence="2 3">
    <name type="scientific">Nocardia tenerifensis</name>
    <dbReference type="NCBI Taxonomy" id="228006"/>
    <lineage>
        <taxon>Bacteria</taxon>
        <taxon>Bacillati</taxon>
        <taxon>Actinomycetota</taxon>
        <taxon>Actinomycetes</taxon>
        <taxon>Mycobacteriales</taxon>
        <taxon>Nocardiaceae</taxon>
        <taxon>Nocardia</taxon>
    </lineage>
</organism>
<evidence type="ECO:0000256" key="1">
    <source>
        <dbReference type="SAM" id="MobiDB-lite"/>
    </source>
</evidence>
<dbReference type="Proteomes" id="UP000247569">
    <property type="component" value="Unassembled WGS sequence"/>
</dbReference>
<sequence length="219" mass="23834">MPPSRHPSKRRTSSWEPHPLWGPIGSADPEKECDACARLRPAHLLGIRPASGPTGSADPKKERDFQPVPVHFRAPPRRWPTPACPPNPLARLLVYDACAAPSLGIRTGFRAQDGVRIPRKSAPPPREAPRTSGVPRHVGHITPLSMCAAKPPPVQASHFFLGAAPALGPKRECGSREGVRRGLGQPRPRVGPRPRALPAPPTWRAHDPRLNICAVRHRP</sequence>